<reference evidence="1" key="1">
    <citation type="submission" date="2023-05" db="EMBL/GenBank/DDBJ databases">
        <authorList>
            <person name="Stuckert A."/>
        </authorList>
    </citation>
    <scope>NUCLEOTIDE SEQUENCE</scope>
</reference>
<evidence type="ECO:0000313" key="1">
    <source>
        <dbReference type="EMBL" id="CAI9588526.1"/>
    </source>
</evidence>
<dbReference type="EMBL" id="CATNWA010015961">
    <property type="protein sequence ID" value="CAI9588526.1"/>
    <property type="molecule type" value="Genomic_DNA"/>
</dbReference>
<name>A0ABN9EYQ7_9NEOB</name>
<keyword evidence="2" id="KW-1185">Reference proteome</keyword>
<gene>
    <name evidence="1" type="ORF">SPARVUS_LOCUS10759919</name>
</gene>
<proteinExistence type="predicted"/>
<evidence type="ECO:0000313" key="2">
    <source>
        <dbReference type="Proteomes" id="UP001162483"/>
    </source>
</evidence>
<sequence>MHIYPCWPGWSSDGKCLLGTLLLRTFNSTRWHSSKGQDDIKC</sequence>
<dbReference type="Proteomes" id="UP001162483">
    <property type="component" value="Unassembled WGS sequence"/>
</dbReference>
<protein>
    <submittedName>
        <fullName evidence="1">Uncharacterized protein</fullName>
    </submittedName>
</protein>
<comment type="caution">
    <text evidence="1">The sequence shown here is derived from an EMBL/GenBank/DDBJ whole genome shotgun (WGS) entry which is preliminary data.</text>
</comment>
<organism evidence="1 2">
    <name type="scientific">Staurois parvus</name>
    <dbReference type="NCBI Taxonomy" id="386267"/>
    <lineage>
        <taxon>Eukaryota</taxon>
        <taxon>Metazoa</taxon>
        <taxon>Chordata</taxon>
        <taxon>Craniata</taxon>
        <taxon>Vertebrata</taxon>
        <taxon>Euteleostomi</taxon>
        <taxon>Amphibia</taxon>
        <taxon>Batrachia</taxon>
        <taxon>Anura</taxon>
        <taxon>Neobatrachia</taxon>
        <taxon>Ranoidea</taxon>
        <taxon>Ranidae</taxon>
        <taxon>Staurois</taxon>
    </lineage>
</organism>
<accession>A0ABN9EYQ7</accession>